<gene>
    <name evidence="3" type="ORF">cyc_05925</name>
</gene>
<organism evidence="3 4">
    <name type="scientific">Cyclospora cayetanensis</name>
    <dbReference type="NCBI Taxonomy" id="88456"/>
    <lineage>
        <taxon>Eukaryota</taxon>
        <taxon>Sar</taxon>
        <taxon>Alveolata</taxon>
        <taxon>Apicomplexa</taxon>
        <taxon>Conoidasida</taxon>
        <taxon>Coccidia</taxon>
        <taxon>Eucoccidiorida</taxon>
        <taxon>Eimeriorina</taxon>
        <taxon>Eimeriidae</taxon>
        <taxon>Cyclospora</taxon>
    </lineage>
</organism>
<protein>
    <submittedName>
        <fullName evidence="3">KED, related protein</fullName>
    </submittedName>
</protein>
<dbReference type="InterPro" id="IPR040955">
    <property type="entry name" value="IMP2_N"/>
</dbReference>
<dbReference type="EMBL" id="JROU02001681">
    <property type="protein sequence ID" value="OEH75604.1"/>
    <property type="molecule type" value="Genomic_DNA"/>
</dbReference>
<dbReference type="InParanoid" id="A0A1D3CWP1"/>
<name>A0A1D3CWP1_9EIME</name>
<feature type="compositionally biased region" description="Low complexity" evidence="1">
    <location>
        <begin position="22"/>
        <end position="46"/>
    </location>
</feature>
<dbReference type="VEuPathDB" id="ToxoDB:cyc_05925"/>
<accession>A0A1D3CWP1</accession>
<feature type="compositionally biased region" description="Acidic residues" evidence="1">
    <location>
        <begin position="8"/>
        <end position="21"/>
    </location>
</feature>
<comment type="caution">
    <text evidence="3">The sequence shown here is derived from an EMBL/GenBank/DDBJ whole genome shotgun (WGS) entry which is preliminary data.</text>
</comment>
<proteinExistence type="predicted"/>
<sequence>MEGMTQMESEEEEALVEETAGDEVAAAGVAGAAAASGGTGSASAAKPKARPRKLAKPAGKKAPKSSPTFFTGKAAGLPPPSKEACEGPPPEVEGPSVPVGMGAYLVYKDADGGKLLTQWSKEPLTGAGVLAYLRPEKEVGDYKFEKKSAIEVHATNCQKFMSSEFPADRIKFYEGWASFFKLLSSCGGSITLLPAAGAEPPPKVKIVLANKGKPEKIKQLAILFHRNIAAVSRKKDTAIAPKEAAQGAWEDKESLRFYRREVHYFLSSWRKTRISLELRRPYSIP</sequence>
<reference evidence="3 4" key="1">
    <citation type="journal article" date="2016" name="BMC Genomics">
        <title>Comparative genomics reveals Cyclospora cayetanensis possesses coccidia-like metabolism and invasion components but unique surface antigens.</title>
        <authorList>
            <person name="Liu S."/>
            <person name="Wang L."/>
            <person name="Zheng H."/>
            <person name="Xu Z."/>
            <person name="Roellig D.M."/>
            <person name="Li N."/>
            <person name="Frace M.A."/>
            <person name="Tang K."/>
            <person name="Arrowood M.J."/>
            <person name="Moss D.M."/>
            <person name="Zhang L."/>
            <person name="Feng Y."/>
            <person name="Xiao L."/>
        </authorList>
    </citation>
    <scope>NUCLEOTIDE SEQUENCE [LARGE SCALE GENOMIC DNA]</scope>
    <source>
        <strain evidence="3 4">CHN_HEN01</strain>
    </source>
</reference>
<feature type="domain" description="Immune mapped protein 2 N-terminal" evidence="2">
    <location>
        <begin position="101"/>
        <end position="193"/>
    </location>
</feature>
<feature type="compositionally biased region" description="Pro residues" evidence="1">
    <location>
        <begin position="77"/>
        <end position="92"/>
    </location>
</feature>
<dbReference type="VEuPathDB" id="ToxoDB:LOC34622203"/>
<feature type="region of interest" description="Disordered" evidence="1">
    <location>
        <begin position="1"/>
        <end position="95"/>
    </location>
</feature>
<dbReference type="AlphaFoldDB" id="A0A1D3CWP1"/>
<feature type="compositionally biased region" description="Basic residues" evidence="1">
    <location>
        <begin position="47"/>
        <end position="63"/>
    </location>
</feature>
<evidence type="ECO:0000313" key="3">
    <source>
        <dbReference type="EMBL" id="OEH75604.1"/>
    </source>
</evidence>
<keyword evidence="4" id="KW-1185">Reference proteome</keyword>
<evidence type="ECO:0000313" key="4">
    <source>
        <dbReference type="Proteomes" id="UP000095192"/>
    </source>
</evidence>
<evidence type="ECO:0000259" key="2">
    <source>
        <dbReference type="Pfam" id="PF18590"/>
    </source>
</evidence>
<dbReference type="Pfam" id="PF18590">
    <property type="entry name" value="IMP2_N"/>
    <property type="match status" value="1"/>
</dbReference>
<evidence type="ECO:0000256" key="1">
    <source>
        <dbReference type="SAM" id="MobiDB-lite"/>
    </source>
</evidence>
<dbReference type="Proteomes" id="UP000095192">
    <property type="component" value="Unassembled WGS sequence"/>
</dbReference>